<keyword evidence="2" id="KW-1185">Reference proteome</keyword>
<evidence type="ECO:0000313" key="1">
    <source>
        <dbReference type="EMBL" id="TXB70262.1"/>
    </source>
</evidence>
<reference evidence="1 2" key="1">
    <citation type="submission" date="2019-08" db="EMBL/GenBank/DDBJ databases">
        <title>Genome of Phaeodactylibacter luteus.</title>
        <authorList>
            <person name="Bowman J.P."/>
        </authorList>
    </citation>
    <scope>NUCLEOTIDE SEQUENCE [LARGE SCALE GENOMIC DNA]</scope>
    <source>
        <strain evidence="1 2">KCTC 42180</strain>
    </source>
</reference>
<sequence length="71" mass="8267">MKLRKNFPMGKDKYYFTIKSVPNNITIFRKTKEAAMTAFRKYERAGKEIEWLGKWDGKKFVENAMPATAGS</sequence>
<evidence type="ECO:0000313" key="2">
    <source>
        <dbReference type="Proteomes" id="UP000321580"/>
    </source>
</evidence>
<accession>A0A5C6S979</accession>
<protein>
    <submittedName>
        <fullName evidence="1">Uncharacterized protein</fullName>
    </submittedName>
</protein>
<proteinExistence type="predicted"/>
<organism evidence="1 2">
    <name type="scientific">Phaeodactylibacter luteus</name>
    <dbReference type="NCBI Taxonomy" id="1564516"/>
    <lineage>
        <taxon>Bacteria</taxon>
        <taxon>Pseudomonadati</taxon>
        <taxon>Bacteroidota</taxon>
        <taxon>Saprospiria</taxon>
        <taxon>Saprospirales</taxon>
        <taxon>Haliscomenobacteraceae</taxon>
        <taxon>Phaeodactylibacter</taxon>
    </lineage>
</organism>
<dbReference type="EMBL" id="VOOR01000001">
    <property type="protein sequence ID" value="TXB70262.1"/>
    <property type="molecule type" value="Genomic_DNA"/>
</dbReference>
<dbReference type="Proteomes" id="UP000321580">
    <property type="component" value="Unassembled WGS sequence"/>
</dbReference>
<gene>
    <name evidence="1" type="ORF">FRY97_00735</name>
</gene>
<comment type="caution">
    <text evidence="1">The sequence shown here is derived from an EMBL/GenBank/DDBJ whole genome shotgun (WGS) entry which is preliminary data.</text>
</comment>
<dbReference type="OrthoDB" id="1494344at2"/>
<name>A0A5C6S979_9BACT</name>
<dbReference type="RefSeq" id="WP_147165494.1">
    <property type="nucleotide sequence ID" value="NZ_VOOR01000001.1"/>
</dbReference>
<dbReference type="AlphaFoldDB" id="A0A5C6S979"/>